<dbReference type="PANTHER" id="PTHR42910:SF1">
    <property type="entry name" value="MAJOR FACILITATOR SUPERFAMILY (MFS) PROFILE DOMAIN-CONTAINING PROTEIN"/>
    <property type="match status" value="1"/>
</dbReference>
<evidence type="ECO:0000313" key="8">
    <source>
        <dbReference type="EMBL" id="CAB1127582.1"/>
    </source>
</evidence>
<dbReference type="Proteomes" id="UP000503399">
    <property type="component" value="Chromosome"/>
</dbReference>
<name>A0A6F8ZDQ6_9FIRM</name>
<dbReference type="GO" id="GO:0022857">
    <property type="term" value="F:transmembrane transporter activity"/>
    <property type="evidence" value="ECO:0007669"/>
    <property type="project" value="InterPro"/>
</dbReference>
<feature type="transmembrane region" description="Helical" evidence="6">
    <location>
        <begin position="345"/>
        <end position="366"/>
    </location>
</feature>
<dbReference type="SUPFAM" id="SSF103473">
    <property type="entry name" value="MFS general substrate transporter"/>
    <property type="match status" value="1"/>
</dbReference>
<comment type="subcellular location">
    <subcellularLocation>
        <location evidence="1">Cell membrane</location>
        <topology evidence="1">Multi-pass membrane protein</topology>
    </subcellularLocation>
</comment>
<gene>
    <name evidence="8" type="ORF">R50_0076</name>
</gene>
<dbReference type="CDD" id="cd17324">
    <property type="entry name" value="MFS_NepI_like"/>
    <property type="match status" value="1"/>
</dbReference>
<feature type="transmembrane region" description="Helical" evidence="6">
    <location>
        <begin position="372"/>
        <end position="389"/>
    </location>
</feature>
<feature type="transmembrane region" description="Helical" evidence="6">
    <location>
        <begin position="139"/>
        <end position="157"/>
    </location>
</feature>
<dbReference type="EMBL" id="LR778114">
    <property type="protein sequence ID" value="CAB1127582.1"/>
    <property type="molecule type" value="Genomic_DNA"/>
</dbReference>
<keyword evidence="2" id="KW-0813">Transport</keyword>
<keyword evidence="4 6" id="KW-1133">Transmembrane helix</keyword>
<proteinExistence type="predicted"/>
<keyword evidence="5 6" id="KW-0472">Membrane</keyword>
<evidence type="ECO:0000256" key="3">
    <source>
        <dbReference type="ARBA" id="ARBA00022692"/>
    </source>
</evidence>
<sequence length="406" mass="42000">MPKPAAVPGAGLSRLLLGIMTFTTAAAVANLWYNQPLLGLMSAGLRAPLPALGLVPTLTQLGYAAGLLLFVPLGDRLPRRPLVAALLLATSLALAALGGAPTLGWAEAASAAVGAFTVAPQLIVPLAADLAPDARRGQVVGTVMGGLLLGVLAARTVSGFVGHAWGWRAMYGLAAAVSLLLAGLVALTFPHEPPRHREGGYLPMLASLWPLTREEPELVAAALAGAGLFASFSAFWTALTFLLEGAPYHYNPGTIGLFGLLGIGGASIAPLAGRWADRGDPRRTVGRSLTLAALAWLDLALGGHRLAWLILGTVVLDLATQSGHISNQSRIYALRPDARSRLNTVYMVAYFLGGSLGSGAASAAWATAGWTGVSITGVGFILLAAGSHLHRMRQLRRPGPLTRHSM</sequence>
<keyword evidence="3 6" id="KW-0812">Transmembrane</keyword>
<evidence type="ECO:0000256" key="1">
    <source>
        <dbReference type="ARBA" id="ARBA00004651"/>
    </source>
</evidence>
<feature type="transmembrane region" description="Helical" evidence="6">
    <location>
        <begin position="83"/>
        <end position="103"/>
    </location>
</feature>
<feature type="transmembrane region" description="Helical" evidence="6">
    <location>
        <begin position="255"/>
        <end position="272"/>
    </location>
</feature>
<feature type="transmembrane region" description="Helical" evidence="6">
    <location>
        <begin position="218"/>
        <end position="243"/>
    </location>
</feature>
<reference evidence="8 9" key="1">
    <citation type="submission" date="2020-02" db="EMBL/GenBank/DDBJ databases">
        <authorList>
            <person name="Hogendoorn C."/>
        </authorList>
    </citation>
    <scope>NUCLEOTIDE SEQUENCE [LARGE SCALE GENOMIC DNA]</scope>
    <source>
        <strain evidence="8">R501</strain>
    </source>
</reference>
<dbReference type="InterPro" id="IPR011701">
    <property type="entry name" value="MFS"/>
</dbReference>
<dbReference type="Gene3D" id="1.20.1250.20">
    <property type="entry name" value="MFS general substrate transporter like domains"/>
    <property type="match status" value="1"/>
</dbReference>
<evidence type="ECO:0000256" key="2">
    <source>
        <dbReference type="ARBA" id="ARBA00022448"/>
    </source>
</evidence>
<dbReference type="PROSITE" id="PS50850">
    <property type="entry name" value="MFS"/>
    <property type="match status" value="1"/>
</dbReference>
<dbReference type="InterPro" id="IPR036259">
    <property type="entry name" value="MFS_trans_sf"/>
</dbReference>
<dbReference type="Pfam" id="PF07690">
    <property type="entry name" value="MFS_1"/>
    <property type="match status" value="1"/>
</dbReference>
<dbReference type="InterPro" id="IPR020846">
    <property type="entry name" value="MFS_dom"/>
</dbReference>
<feature type="transmembrane region" description="Helical" evidence="6">
    <location>
        <begin position="12"/>
        <end position="33"/>
    </location>
</feature>
<dbReference type="PANTHER" id="PTHR42910">
    <property type="entry name" value="TRANSPORTER SCO4007-RELATED"/>
    <property type="match status" value="1"/>
</dbReference>
<feature type="transmembrane region" description="Helical" evidence="6">
    <location>
        <begin position="53"/>
        <end position="71"/>
    </location>
</feature>
<evidence type="ECO:0000313" key="9">
    <source>
        <dbReference type="Proteomes" id="UP000503399"/>
    </source>
</evidence>
<evidence type="ECO:0000256" key="6">
    <source>
        <dbReference type="SAM" id="Phobius"/>
    </source>
</evidence>
<keyword evidence="9" id="KW-1185">Reference proteome</keyword>
<protein>
    <submittedName>
        <fullName evidence="8">MFS transporter</fullName>
    </submittedName>
</protein>
<dbReference type="KEGG" id="hfv:R50_0076"/>
<feature type="transmembrane region" description="Helical" evidence="6">
    <location>
        <begin position="109"/>
        <end position="127"/>
    </location>
</feature>
<organism evidence="8 9">
    <name type="scientific">Candidatus Hydrogenisulfobacillus filiaventi</name>
    <dbReference type="NCBI Taxonomy" id="2707344"/>
    <lineage>
        <taxon>Bacteria</taxon>
        <taxon>Bacillati</taxon>
        <taxon>Bacillota</taxon>
        <taxon>Clostridia</taxon>
        <taxon>Eubacteriales</taxon>
        <taxon>Clostridiales Family XVII. Incertae Sedis</taxon>
        <taxon>Candidatus Hydrogenisulfobacillus</taxon>
    </lineage>
</organism>
<dbReference type="AlphaFoldDB" id="A0A6F8ZDQ6"/>
<feature type="transmembrane region" description="Helical" evidence="6">
    <location>
        <begin position="169"/>
        <end position="189"/>
    </location>
</feature>
<evidence type="ECO:0000256" key="5">
    <source>
        <dbReference type="ARBA" id="ARBA00023136"/>
    </source>
</evidence>
<evidence type="ECO:0000256" key="4">
    <source>
        <dbReference type="ARBA" id="ARBA00022989"/>
    </source>
</evidence>
<feature type="domain" description="Major facilitator superfamily (MFS) profile" evidence="7">
    <location>
        <begin position="13"/>
        <end position="396"/>
    </location>
</feature>
<accession>A0A6F8ZDQ6</accession>
<evidence type="ECO:0000259" key="7">
    <source>
        <dbReference type="PROSITE" id="PS50850"/>
    </source>
</evidence>
<dbReference type="GO" id="GO:0005886">
    <property type="term" value="C:plasma membrane"/>
    <property type="evidence" value="ECO:0007669"/>
    <property type="project" value="UniProtKB-SubCell"/>
</dbReference>